<evidence type="ECO:0000256" key="4">
    <source>
        <dbReference type="ARBA" id="ARBA00022490"/>
    </source>
</evidence>
<comment type="subcellular location">
    <subcellularLocation>
        <location evidence="9">Cytoplasm</location>
    </subcellularLocation>
</comment>
<dbReference type="GO" id="GO:0005829">
    <property type="term" value="C:cytosol"/>
    <property type="evidence" value="ECO:0007669"/>
    <property type="project" value="TreeGrafter"/>
</dbReference>
<comment type="caution">
    <text evidence="9">Lacks conserved residue(s) required for the propagation of feature annotation.</text>
</comment>
<gene>
    <name evidence="9" type="primary">dapF</name>
    <name evidence="11" type="ordered locus">Arcve_0919</name>
</gene>
<dbReference type="InterPro" id="IPR018510">
    <property type="entry name" value="DAP_epimerase_AS"/>
</dbReference>
<feature type="site" description="Could be important to modulate the pK values of the two catalytic cysteine residues" evidence="9">
    <location>
        <position position="215"/>
    </location>
</feature>
<dbReference type="FunFam" id="3.10.310.10:FF:000001">
    <property type="entry name" value="Diaminopimelate epimerase"/>
    <property type="match status" value="1"/>
</dbReference>
<feature type="active site" evidence="10">
    <location>
        <position position="78"/>
    </location>
</feature>
<proteinExistence type="inferred from homology"/>
<comment type="function">
    <text evidence="9">Catalyzes the stereoinversion of LL-2,6-diaminopimelate (L,L-DAP) to meso-diaminopimelate (meso-DAP), a precursor of L-lysine.</text>
</comment>
<name>F2KSG1_ARCVS</name>
<dbReference type="GO" id="GO:0008837">
    <property type="term" value="F:diaminopimelate epimerase activity"/>
    <property type="evidence" value="ECO:0007669"/>
    <property type="project" value="UniProtKB-UniRule"/>
</dbReference>
<evidence type="ECO:0000256" key="5">
    <source>
        <dbReference type="ARBA" id="ARBA00022605"/>
    </source>
</evidence>
<evidence type="ECO:0000256" key="10">
    <source>
        <dbReference type="PROSITE-ProRule" id="PRU10125"/>
    </source>
</evidence>
<comment type="subunit">
    <text evidence="9">Homodimer.</text>
</comment>
<dbReference type="HAMAP" id="MF_00197">
    <property type="entry name" value="DAP_epimerase"/>
    <property type="match status" value="1"/>
</dbReference>
<evidence type="ECO:0000313" key="12">
    <source>
        <dbReference type="Proteomes" id="UP000008136"/>
    </source>
</evidence>
<accession>F2KSG1</accession>
<feature type="active site" description="Proton acceptor" evidence="9">
    <location>
        <position position="225"/>
    </location>
</feature>
<evidence type="ECO:0000256" key="1">
    <source>
        <dbReference type="ARBA" id="ARBA00005196"/>
    </source>
</evidence>
<evidence type="ECO:0000256" key="6">
    <source>
        <dbReference type="ARBA" id="ARBA00023154"/>
    </source>
</evidence>
<dbReference type="KEGG" id="ave:Arcve_0919"/>
<keyword evidence="4 9" id="KW-0963">Cytoplasm</keyword>
<feature type="binding site" evidence="9">
    <location>
        <begin position="79"/>
        <end position="80"/>
    </location>
    <ligand>
        <name>substrate</name>
    </ligand>
</feature>
<comment type="pathway">
    <text evidence="1 9">Amino-acid biosynthesis; L-lysine biosynthesis via DAP pathway; DL-2,6-diaminopimelate from LL-2,6-diaminopimelate: step 1/1.</text>
</comment>
<reference evidence="11 12" key="1">
    <citation type="submission" date="2011-03" db="EMBL/GenBank/DDBJ databases">
        <title>The complete genome of Archaeoglobus veneficus SNP6.</title>
        <authorList>
            <consortium name="US DOE Joint Genome Institute (JGI-PGF)"/>
            <person name="Lucas S."/>
            <person name="Copeland A."/>
            <person name="Lapidus A."/>
            <person name="Bruce D."/>
            <person name="Goodwin L."/>
            <person name="Pitluck S."/>
            <person name="Kyrpides N."/>
            <person name="Mavromatis K."/>
            <person name="Pagani I."/>
            <person name="Ivanova N."/>
            <person name="Mikhailova N."/>
            <person name="Lu M."/>
            <person name="Detter J.C."/>
            <person name="Tapia R."/>
            <person name="Han C."/>
            <person name="Land M."/>
            <person name="Hauser L."/>
            <person name="Markowitz V."/>
            <person name="Cheng J.-F."/>
            <person name="Hugenholtz P."/>
            <person name="Woyke T."/>
            <person name="Wu D."/>
            <person name="Spring S."/>
            <person name="Brambilla E."/>
            <person name="Klenk H.-P."/>
            <person name="Eisen J.A."/>
        </authorList>
    </citation>
    <scope>NUCLEOTIDE SEQUENCE [LARGE SCALE GENOMIC DNA]</scope>
    <source>
        <strain>SNP6</strain>
    </source>
</reference>
<evidence type="ECO:0000256" key="8">
    <source>
        <dbReference type="ARBA" id="ARBA00051712"/>
    </source>
</evidence>
<feature type="site" description="Could be important to modulate the pK values of the two catalytic cysteine residues" evidence="9">
    <location>
        <position position="168"/>
    </location>
</feature>
<evidence type="ECO:0000256" key="2">
    <source>
        <dbReference type="ARBA" id="ARBA00010219"/>
    </source>
</evidence>
<dbReference type="EC" id="5.1.1.7" evidence="3 9"/>
<feature type="active site" description="Proton donor" evidence="9">
    <location>
        <position position="78"/>
    </location>
</feature>
<dbReference type="EMBL" id="CP002588">
    <property type="protein sequence ID" value="AEA46930.1"/>
    <property type="molecule type" value="Genomic_DNA"/>
</dbReference>
<dbReference type="GeneID" id="10394025"/>
<dbReference type="Pfam" id="PF01678">
    <property type="entry name" value="DAP_epimerase"/>
    <property type="match status" value="2"/>
</dbReference>
<dbReference type="GO" id="GO:0009089">
    <property type="term" value="P:lysine biosynthetic process via diaminopimelate"/>
    <property type="evidence" value="ECO:0007669"/>
    <property type="project" value="UniProtKB-UniRule"/>
</dbReference>
<dbReference type="HOGENOM" id="CLU_053306_3_0_2"/>
<dbReference type="STRING" id="693661.Arcve_0919"/>
<dbReference type="eggNOG" id="arCOG02255">
    <property type="taxonomic scope" value="Archaea"/>
</dbReference>
<dbReference type="Proteomes" id="UP000008136">
    <property type="component" value="Chromosome"/>
</dbReference>
<feature type="binding site" evidence="9">
    <location>
        <begin position="226"/>
        <end position="227"/>
    </location>
    <ligand>
        <name>substrate</name>
    </ligand>
</feature>
<evidence type="ECO:0000313" key="11">
    <source>
        <dbReference type="EMBL" id="AEA46930.1"/>
    </source>
</evidence>
<keyword evidence="7 9" id="KW-0413">Isomerase</keyword>
<comment type="similarity">
    <text evidence="2 9">Belongs to the diaminopimelate epimerase family.</text>
</comment>
<dbReference type="NCBIfam" id="TIGR00652">
    <property type="entry name" value="DapF"/>
    <property type="match status" value="1"/>
</dbReference>
<sequence>MFEGLEFTKMHGNGNDFVVVDEFHEEVVPEEHKPQFVRAVCKPRFGVGADGAIFVQPSSVADAKFRYFNSDGSEAAMCGNGIRCFARYVVEEGYADRRFKAETLAGIKELEVSVKDGEYWVRVDMGKPVFEPAKIPAAGGTFDGVWHDTFELFGRKVDVYAVNTGVPHAVVFVDSLDFDILEARKIRYNKAFPEGTNVNFARIVSRNEVEVRTYERGVEDETLSCGTGSVAVVAVASKLGLIEPEAIVKTKGGVLRIEVRDTAFMTGKATRVFDGVLKEL</sequence>
<dbReference type="UniPathway" id="UPA00034">
    <property type="reaction ID" value="UER00025"/>
</dbReference>
<evidence type="ECO:0000256" key="7">
    <source>
        <dbReference type="ARBA" id="ARBA00023235"/>
    </source>
</evidence>
<protein>
    <recommendedName>
        <fullName evidence="3 9">Diaminopimelate epimerase</fullName>
        <shortName evidence="9">DAP epimerase</shortName>
        <ecNumber evidence="3 9">5.1.1.7</ecNumber>
    </recommendedName>
    <alternativeName>
        <fullName evidence="9">PLP-independent amino acid racemase</fullName>
    </alternativeName>
</protein>
<keyword evidence="12" id="KW-1185">Reference proteome</keyword>
<dbReference type="RefSeq" id="WP_013683595.1">
    <property type="nucleotide sequence ID" value="NC_015320.1"/>
</dbReference>
<feature type="binding site" evidence="9">
    <location>
        <position position="69"/>
    </location>
    <ligand>
        <name>substrate</name>
    </ligand>
</feature>
<comment type="catalytic activity">
    <reaction evidence="8 9">
        <text>(2S,6S)-2,6-diaminopimelate = meso-2,6-diaminopimelate</text>
        <dbReference type="Rhea" id="RHEA:15393"/>
        <dbReference type="ChEBI" id="CHEBI:57609"/>
        <dbReference type="ChEBI" id="CHEBI:57791"/>
        <dbReference type="EC" id="5.1.1.7"/>
    </reaction>
</comment>
<dbReference type="PANTHER" id="PTHR31689:SF0">
    <property type="entry name" value="DIAMINOPIMELATE EPIMERASE"/>
    <property type="match status" value="1"/>
</dbReference>
<organism evidence="11 12">
    <name type="scientific">Archaeoglobus veneficus (strain DSM 11195 / SNP6)</name>
    <dbReference type="NCBI Taxonomy" id="693661"/>
    <lineage>
        <taxon>Archaea</taxon>
        <taxon>Methanobacteriati</taxon>
        <taxon>Methanobacteriota</taxon>
        <taxon>Archaeoglobi</taxon>
        <taxon>Archaeoglobales</taxon>
        <taxon>Archaeoglobaceae</taxon>
        <taxon>Archaeoglobus</taxon>
    </lineage>
</organism>
<evidence type="ECO:0000256" key="3">
    <source>
        <dbReference type="ARBA" id="ARBA00013080"/>
    </source>
</evidence>
<feature type="binding site" evidence="9">
    <location>
        <position position="197"/>
    </location>
    <ligand>
        <name>substrate</name>
    </ligand>
</feature>
<keyword evidence="6 9" id="KW-0457">Lysine biosynthesis</keyword>
<dbReference type="InterPro" id="IPR001653">
    <property type="entry name" value="DAP_epimerase_DapF"/>
</dbReference>
<dbReference type="PANTHER" id="PTHR31689">
    <property type="entry name" value="DIAMINOPIMELATE EPIMERASE, CHLOROPLASTIC"/>
    <property type="match status" value="1"/>
</dbReference>
<evidence type="ECO:0000256" key="9">
    <source>
        <dbReference type="HAMAP-Rule" id="MF_00197"/>
    </source>
</evidence>
<dbReference type="AlphaFoldDB" id="F2KSG1"/>
<dbReference type="Gene3D" id="3.10.310.10">
    <property type="entry name" value="Diaminopimelate Epimerase, Chain A, domain 1"/>
    <property type="match status" value="2"/>
</dbReference>
<feature type="binding site" evidence="9">
    <location>
        <position position="15"/>
    </location>
    <ligand>
        <name>substrate</name>
    </ligand>
</feature>
<dbReference type="SUPFAM" id="SSF54506">
    <property type="entry name" value="Diaminopimelate epimerase-like"/>
    <property type="match status" value="2"/>
</dbReference>
<keyword evidence="5 9" id="KW-0028">Amino-acid biosynthesis</keyword>
<feature type="binding site" evidence="9">
    <location>
        <begin position="215"/>
        <end position="216"/>
    </location>
    <ligand>
        <name>substrate</name>
    </ligand>
</feature>
<dbReference type="PROSITE" id="PS01326">
    <property type="entry name" value="DAP_EPIMERASE"/>
    <property type="match status" value="1"/>
</dbReference>